<dbReference type="GO" id="GO:0043533">
    <property type="term" value="F:inositol 1,3,4,5 tetrakisphosphate binding"/>
    <property type="evidence" value="ECO:0007669"/>
    <property type="project" value="TreeGrafter"/>
</dbReference>
<dbReference type="InterPro" id="IPR045575">
    <property type="entry name" value="ASTN_1_2_N"/>
</dbReference>
<dbReference type="AlphaFoldDB" id="A0A9D4B3P9"/>
<feature type="region of interest" description="Disordered" evidence="1">
    <location>
        <begin position="1"/>
        <end position="35"/>
    </location>
</feature>
<accession>A0A9D4B3P9</accession>
<gene>
    <name evidence="3" type="ORF">KIL84_021982</name>
</gene>
<dbReference type="GO" id="GO:0016020">
    <property type="term" value="C:membrane"/>
    <property type="evidence" value="ECO:0007669"/>
    <property type="project" value="TreeGrafter"/>
</dbReference>
<name>A0A9D4B3P9_9SAUR</name>
<dbReference type="GO" id="GO:0005768">
    <property type="term" value="C:endosome"/>
    <property type="evidence" value="ECO:0007669"/>
    <property type="project" value="TreeGrafter"/>
</dbReference>
<evidence type="ECO:0000313" key="4">
    <source>
        <dbReference type="Proteomes" id="UP000827986"/>
    </source>
</evidence>
<feature type="domain" description="Astrotactin-1/2 N-terminal" evidence="2">
    <location>
        <begin position="277"/>
        <end position="343"/>
    </location>
</feature>
<dbReference type="Proteomes" id="UP000827986">
    <property type="component" value="Unassembled WGS sequence"/>
</dbReference>
<protein>
    <recommendedName>
        <fullName evidence="2">Astrotactin-1/2 N-terminal domain-containing protein</fullName>
    </recommendedName>
</protein>
<dbReference type="GO" id="GO:0007158">
    <property type="term" value="P:neuron cell-cell adhesion"/>
    <property type="evidence" value="ECO:0007669"/>
    <property type="project" value="TreeGrafter"/>
</dbReference>
<feature type="region of interest" description="Disordered" evidence="1">
    <location>
        <begin position="71"/>
        <end position="90"/>
    </location>
</feature>
<evidence type="ECO:0000313" key="3">
    <source>
        <dbReference type="EMBL" id="KAH1179399.1"/>
    </source>
</evidence>
<feature type="compositionally biased region" description="Pro residues" evidence="1">
    <location>
        <begin position="20"/>
        <end position="32"/>
    </location>
</feature>
<organism evidence="3 4">
    <name type="scientific">Mauremys mutica</name>
    <name type="common">yellowpond turtle</name>
    <dbReference type="NCBI Taxonomy" id="74926"/>
    <lineage>
        <taxon>Eukaryota</taxon>
        <taxon>Metazoa</taxon>
        <taxon>Chordata</taxon>
        <taxon>Craniata</taxon>
        <taxon>Vertebrata</taxon>
        <taxon>Euteleostomi</taxon>
        <taxon>Archelosauria</taxon>
        <taxon>Testudinata</taxon>
        <taxon>Testudines</taxon>
        <taxon>Cryptodira</taxon>
        <taxon>Durocryptodira</taxon>
        <taxon>Testudinoidea</taxon>
        <taxon>Geoemydidae</taxon>
        <taxon>Geoemydinae</taxon>
        <taxon>Mauremys</taxon>
    </lineage>
</organism>
<dbReference type="PANTHER" id="PTHR16592:SF2">
    <property type="entry name" value="ASTROTACTIN-2"/>
    <property type="match status" value="1"/>
</dbReference>
<feature type="compositionally biased region" description="Low complexity" evidence="1">
    <location>
        <begin position="76"/>
        <end position="90"/>
    </location>
</feature>
<keyword evidence="4" id="KW-1185">Reference proteome</keyword>
<dbReference type="InterPro" id="IPR026995">
    <property type="entry name" value="Astrotactin"/>
</dbReference>
<evidence type="ECO:0000259" key="2">
    <source>
        <dbReference type="Pfam" id="PF19441"/>
    </source>
</evidence>
<dbReference type="PANTHER" id="PTHR16592">
    <property type="entry name" value="ASTROTACTIN-1-LIKE"/>
    <property type="match status" value="1"/>
</dbReference>
<feature type="non-terminal residue" evidence="3">
    <location>
        <position position="1"/>
    </location>
</feature>
<sequence length="521" mass="55740">MAAPPRCSRLRRAAASRSPLQPPPPPPPPAPLLPLLLLLASGPGSSASREPDSPCRVKTVTVSTLPVLRENDISWSGSPPAASAAAPGPSGPAAAAESRLLLFVRNELPGRIAVQDDLDNTELPFFTLGEAARGAPEPGHGLSVAKGEPRPGLVLGDGAAYIVGKGGICIVLALKLSQQPWMSTVHSGFALHRSIRVAQMQSDMSEFLVLSTTSLLEQRAEAPHLIKVMVLMIDKATARISCHCPSFMGMKPEVAEAFKGLSVSVQCSLLDKAGQPEMSGTVADISMVHWKQQWLENGTLYFHVSMSSAEQLSRATPPTLQEPSEIVEEQMHILHISVMDAGTQSHGSISSGDVHQGADAKVKSQATWSLRGEQAEGKCVMLQPSMSPSRHSSRQAAVLKKITKPAALVVGCAGSLTDVSAPALECRLAFLPRRQQLLPAGSQPIPELRLSALISLLRNGSSLEVWYLDVSAAEATQETVESLMQKFKESFRTNTPIEIGQLQPALRNTSMGRRKRRSRPR</sequence>
<evidence type="ECO:0000256" key="1">
    <source>
        <dbReference type="SAM" id="MobiDB-lite"/>
    </source>
</evidence>
<proteinExistence type="predicted"/>
<dbReference type="Pfam" id="PF19441">
    <property type="entry name" value="ASTN_1_2_N"/>
    <property type="match status" value="1"/>
</dbReference>
<dbReference type="EMBL" id="JAHDVG010000472">
    <property type="protein sequence ID" value="KAH1179399.1"/>
    <property type="molecule type" value="Genomic_DNA"/>
</dbReference>
<reference evidence="3" key="1">
    <citation type="submission" date="2021-09" db="EMBL/GenBank/DDBJ databases">
        <title>The genome of Mauremys mutica provides insights into the evolution of semi-aquatic lifestyle.</title>
        <authorList>
            <person name="Gong S."/>
            <person name="Gao Y."/>
        </authorList>
    </citation>
    <scope>NUCLEOTIDE SEQUENCE</scope>
    <source>
        <strain evidence="3">MM-2020</strain>
        <tissue evidence="3">Muscle</tissue>
    </source>
</reference>
<comment type="caution">
    <text evidence="3">The sequence shown here is derived from an EMBL/GenBank/DDBJ whole genome shotgun (WGS) entry which is preliminary data.</text>
</comment>
<dbReference type="GO" id="GO:0001764">
    <property type="term" value="P:neuron migration"/>
    <property type="evidence" value="ECO:0007669"/>
    <property type="project" value="InterPro"/>
</dbReference>